<proteinExistence type="predicted"/>
<dbReference type="AlphaFoldDB" id="A0A5B8A4Q8"/>
<dbReference type="Pfam" id="PF07883">
    <property type="entry name" value="Cupin_2"/>
    <property type="match status" value="1"/>
</dbReference>
<dbReference type="InterPro" id="IPR006311">
    <property type="entry name" value="TAT_signal"/>
</dbReference>
<dbReference type="SUPFAM" id="SSF51182">
    <property type="entry name" value="RmlC-like cupins"/>
    <property type="match status" value="1"/>
</dbReference>
<evidence type="ECO:0000259" key="1">
    <source>
        <dbReference type="Pfam" id="PF07883"/>
    </source>
</evidence>
<dbReference type="Gene3D" id="2.60.120.10">
    <property type="entry name" value="Jelly Rolls"/>
    <property type="match status" value="1"/>
</dbReference>
<dbReference type="PANTHER" id="PTHR36440:SF1">
    <property type="entry name" value="PUTATIVE (AFU_ORTHOLOGUE AFUA_8G07350)-RELATED"/>
    <property type="match status" value="1"/>
</dbReference>
<protein>
    <submittedName>
        <fullName evidence="2">Cupin domain-containing protein</fullName>
    </submittedName>
</protein>
<evidence type="ECO:0000313" key="2">
    <source>
        <dbReference type="EMBL" id="QDA62348.1"/>
    </source>
</evidence>
<dbReference type="InterPro" id="IPR011051">
    <property type="entry name" value="RmlC_Cupin_sf"/>
</dbReference>
<dbReference type="InterPro" id="IPR053146">
    <property type="entry name" value="QDO-like"/>
</dbReference>
<gene>
    <name evidence="2" type="ORF">FHG12_20620</name>
</gene>
<evidence type="ECO:0000313" key="3">
    <source>
        <dbReference type="Proteomes" id="UP000305398"/>
    </source>
</evidence>
<name>A0A5B8A4Q8_9BACT</name>
<dbReference type="KEGG" id="hyj:FHG12_20620"/>
<dbReference type="EMBL" id="CP040896">
    <property type="protein sequence ID" value="QDA62348.1"/>
    <property type="molecule type" value="Genomic_DNA"/>
</dbReference>
<dbReference type="OrthoDB" id="1423961at2"/>
<reference evidence="2 3" key="1">
    <citation type="submission" date="2019-06" db="EMBL/GenBank/DDBJ databases">
        <authorList>
            <person name="Srinivasan S."/>
        </authorList>
    </citation>
    <scope>NUCLEOTIDE SEQUENCE [LARGE SCALE GENOMIC DNA]</scope>
    <source>
        <strain evidence="2 3">17J68-5</strain>
    </source>
</reference>
<dbReference type="Proteomes" id="UP000305398">
    <property type="component" value="Chromosome"/>
</dbReference>
<keyword evidence="3" id="KW-1185">Reference proteome</keyword>
<dbReference type="InterPro" id="IPR013096">
    <property type="entry name" value="Cupin_2"/>
</dbReference>
<accession>A0A5B8A4Q8</accession>
<dbReference type="PROSITE" id="PS51318">
    <property type="entry name" value="TAT"/>
    <property type="match status" value="1"/>
</dbReference>
<organism evidence="2 3">
    <name type="scientific">Hymenobacter jejuensis</name>
    <dbReference type="NCBI Taxonomy" id="2502781"/>
    <lineage>
        <taxon>Bacteria</taxon>
        <taxon>Pseudomonadati</taxon>
        <taxon>Bacteroidota</taxon>
        <taxon>Cytophagia</taxon>
        <taxon>Cytophagales</taxon>
        <taxon>Hymenobacteraceae</taxon>
        <taxon>Hymenobacter</taxon>
    </lineage>
</organism>
<dbReference type="PANTHER" id="PTHR36440">
    <property type="entry name" value="PUTATIVE (AFU_ORTHOLOGUE AFUA_8G07350)-RELATED"/>
    <property type="match status" value="1"/>
</dbReference>
<sequence>MSTSLPSKTRRDALHHLTTAALGTGFLGWLPNESAAASQAAPRKTFSFSPLPPFLLPPAAPLQLNTRGIVMRTWVRSSQTNRQYSSVEFLIGPKQMGPPPHVHRDLDEIMFVLSGTVSVLVEETVYTVPAGGWHLRPHGLVHTFWNATDAPAHYVDMYFNQNFEDFLEELNGKILADMEKYKLTPADPGIAKRWADLDRRFGITTFFDQRQPLIDKYGLKA</sequence>
<feature type="domain" description="Cupin type-2" evidence="1">
    <location>
        <begin position="89"/>
        <end position="158"/>
    </location>
</feature>
<dbReference type="InterPro" id="IPR014710">
    <property type="entry name" value="RmlC-like_jellyroll"/>
</dbReference>